<name>A0A9W7GHC9_9STRA</name>
<feature type="compositionally biased region" description="Polar residues" evidence="1">
    <location>
        <begin position="241"/>
        <end position="254"/>
    </location>
</feature>
<dbReference type="EMBL" id="BRYA01000264">
    <property type="protein sequence ID" value="GMI45779.1"/>
    <property type="molecule type" value="Genomic_DNA"/>
</dbReference>
<keyword evidence="3" id="KW-1185">Reference proteome</keyword>
<reference evidence="3" key="1">
    <citation type="journal article" date="2023" name="Commun. Biol.">
        <title>Genome analysis of Parmales, the sister group of diatoms, reveals the evolutionary specialization of diatoms from phago-mixotrophs to photoautotrophs.</title>
        <authorList>
            <person name="Ban H."/>
            <person name="Sato S."/>
            <person name="Yoshikawa S."/>
            <person name="Yamada K."/>
            <person name="Nakamura Y."/>
            <person name="Ichinomiya M."/>
            <person name="Sato N."/>
            <person name="Blanc-Mathieu R."/>
            <person name="Endo H."/>
            <person name="Kuwata A."/>
            <person name="Ogata H."/>
        </authorList>
    </citation>
    <scope>NUCLEOTIDE SEQUENCE [LARGE SCALE GENOMIC DNA]</scope>
</reference>
<evidence type="ECO:0000313" key="2">
    <source>
        <dbReference type="EMBL" id="GMI45779.1"/>
    </source>
</evidence>
<comment type="caution">
    <text evidence="2">The sequence shown here is derived from an EMBL/GenBank/DDBJ whole genome shotgun (WGS) entry which is preliminary data.</text>
</comment>
<protein>
    <submittedName>
        <fullName evidence="2">Uncharacterized protein</fullName>
    </submittedName>
</protein>
<gene>
    <name evidence="2" type="ORF">TrCOL_g9290</name>
</gene>
<organism evidence="2 3">
    <name type="scientific">Triparma columacea</name>
    <dbReference type="NCBI Taxonomy" id="722753"/>
    <lineage>
        <taxon>Eukaryota</taxon>
        <taxon>Sar</taxon>
        <taxon>Stramenopiles</taxon>
        <taxon>Ochrophyta</taxon>
        <taxon>Bolidophyceae</taxon>
        <taxon>Parmales</taxon>
        <taxon>Triparmaceae</taxon>
        <taxon>Triparma</taxon>
    </lineage>
</organism>
<proteinExistence type="predicted"/>
<accession>A0A9W7GHC9</accession>
<dbReference type="AlphaFoldDB" id="A0A9W7GHC9"/>
<dbReference type="OrthoDB" id="10352197at2759"/>
<sequence>MRVVGCNVWGRVKQSEIRPEFIIQNQAKELGSGLFVSGSHTMSSFPPSQSNRHLSILILYPSIITRQNDHGVEEISDSLSPQELRERFVLHSTVRFFQDSTRPPVIETHVPILSSPSLLSTLPSDSFISSFSSLPCIPGDVGEDGVDEKFAGFVEAASSLGCVKAIEGRENWRVEQVGGFKIIVRGWGWGGELRSLVPEELHEVMETWVAGGDKDKLVRKREEVRKNEWVRDVLERRRSSASETSLASMQSLMSAGSGGSGDKQDEEVRKVQNALKTTDLETVGRLEEEYPMRLKELEELLNESPVRMVRLRIAERVMGVFGAYGAKEGGGKGGIGTTELLKLCKVVGSVVYVNGAVASVPDGTEATWDARYKSYAELFFKDGWGKEGQFEGFVTTDGAKEWEEEGREDERVRRILIKPTKENIAGLKVEGKEGEGAGTVVCYRGYSEQGGRYDCMFELNPGEDEEGDLKEVFERVAVLGKTRGRRSSNANKPPRAVKKEKEGWGVWYRNTDEGIDVRLGDPIEWYIEVGEVPEIFRERLDEDGELFFCSPLTPPEGSSFPAKWVALRKWRNRSVVWGGDGNWEEARGKWEQCKKEVFGGVVI</sequence>
<evidence type="ECO:0000313" key="3">
    <source>
        <dbReference type="Proteomes" id="UP001165065"/>
    </source>
</evidence>
<feature type="region of interest" description="Disordered" evidence="1">
    <location>
        <begin position="241"/>
        <end position="269"/>
    </location>
</feature>
<dbReference type="Proteomes" id="UP001165065">
    <property type="component" value="Unassembled WGS sequence"/>
</dbReference>
<evidence type="ECO:0000256" key="1">
    <source>
        <dbReference type="SAM" id="MobiDB-lite"/>
    </source>
</evidence>